<proteinExistence type="predicted"/>
<evidence type="ECO:0000256" key="1">
    <source>
        <dbReference type="SAM" id="SignalP"/>
    </source>
</evidence>
<comment type="caution">
    <text evidence="2">The sequence shown here is derived from an EMBL/GenBank/DDBJ whole genome shotgun (WGS) entry which is preliminary data.</text>
</comment>
<dbReference type="RefSeq" id="WP_184036604.1">
    <property type="nucleotide sequence ID" value="NZ_BAABAR010000020.1"/>
</dbReference>
<evidence type="ECO:0000313" key="3">
    <source>
        <dbReference type="Proteomes" id="UP000560131"/>
    </source>
</evidence>
<dbReference type="EMBL" id="JACIJN010000006">
    <property type="protein sequence ID" value="MBB5726080.1"/>
    <property type="molecule type" value="Genomic_DNA"/>
</dbReference>
<organism evidence="2 3">
    <name type="scientific">Sphingomonas endophytica</name>
    <dbReference type="NCBI Taxonomy" id="869719"/>
    <lineage>
        <taxon>Bacteria</taxon>
        <taxon>Pseudomonadati</taxon>
        <taxon>Pseudomonadota</taxon>
        <taxon>Alphaproteobacteria</taxon>
        <taxon>Sphingomonadales</taxon>
        <taxon>Sphingomonadaceae</taxon>
        <taxon>Sphingomonas</taxon>
    </lineage>
</organism>
<reference evidence="2 3" key="1">
    <citation type="submission" date="2020-08" db="EMBL/GenBank/DDBJ databases">
        <title>Genomic Encyclopedia of Type Strains, Phase IV (KMG-IV): sequencing the most valuable type-strain genomes for metagenomic binning, comparative biology and taxonomic classification.</title>
        <authorList>
            <person name="Goeker M."/>
        </authorList>
    </citation>
    <scope>NUCLEOTIDE SEQUENCE [LARGE SCALE GENOMIC DNA]</scope>
    <source>
        <strain evidence="2 3">DSM 101535</strain>
    </source>
</reference>
<sequence length="159" mass="16909">MTIQTVTVSVTILLSVATLVTAQQLPPPANGGSAMAEVRASHVAANAPLDAEFGKLLERDVRAYLAAQGLPSRVVEIDLLRKGATQSGVSLPKYYLWVRASDGARQRVEGAMRVAAMERRSFEITHFTPAAAIRADPALLAAIYPALLIPAIRQHAGTP</sequence>
<name>A0ABR6N5L5_9SPHN</name>
<evidence type="ECO:0000313" key="2">
    <source>
        <dbReference type="EMBL" id="MBB5726080.1"/>
    </source>
</evidence>
<keyword evidence="3" id="KW-1185">Reference proteome</keyword>
<feature type="signal peptide" evidence="1">
    <location>
        <begin position="1"/>
        <end position="22"/>
    </location>
</feature>
<feature type="chain" id="PRO_5047169608" evidence="1">
    <location>
        <begin position="23"/>
        <end position="159"/>
    </location>
</feature>
<protein>
    <submittedName>
        <fullName evidence="2">Uncharacterized protein</fullName>
    </submittedName>
</protein>
<dbReference type="Proteomes" id="UP000560131">
    <property type="component" value="Unassembled WGS sequence"/>
</dbReference>
<accession>A0ABR6N5L5</accession>
<keyword evidence="1" id="KW-0732">Signal</keyword>
<gene>
    <name evidence="2" type="ORF">FHS97_002016</name>
</gene>